<protein>
    <recommendedName>
        <fullName evidence="3">Transposase IS4-like domain-containing protein</fullName>
    </recommendedName>
</protein>
<gene>
    <name evidence="1" type="ORF">C427_2356</name>
</gene>
<dbReference type="EMBL" id="CP003837">
    <property type="protein sequence ID" value="AGH44465.1"/>
    <property type="molecule type" value="Genomic_DNA"/>
</dbReference>
<dbReference type="Proteomes" id="UP000011864">
    <property type="component" value="Chromosome"/>
</dbReference>
<name>M4RLH4_9ALTE</name>
<organism evidence="1 2">
    <name type="scientific">Paraglaciecola psychrophila 170</name>
    <dbReference type="NCBI Taxonomy" id="1129794"/>
    <lineage>
        <taxon>Bacteria</taxon>
        <taxon>Pseudomonadati</taxon>
        <taxon>Pseudomonadota</taxon>
        <taxon>Gammaproteobacteria</taxon>
        <taxon>Alteromonadales</taxon>
        <taxon>Alteromonadaceae</taxon>
        <taxon>Paraglaciecola</taxon>
    </lineage>
</organism>
<evidence type="ECO:0000313" key="1">
    <source>
        <dbReference type="EMBL" id="AGH44465.1"/>
    </source>
</evidence>
<proteinExistence type="predicted"/>
<sequence>MLKGYPEAISVSLDSQAEYDFLPDTKSLVDTLFLADRGYYKLSYLESIDTAGGFYLVRTTDNPIVVAAFSRHDKVLKRLLPKKQKDVKAYSP</sequence>
<dbReference type="HOGENOM" id="CLU_2410598_0_0_6"/>
<evidence type="ECO:0000313" key="2">
    <source>
        <dbReference type="Proteomes" id="UP000011864"/>
    </source>
</evidence>
<evidence type="ECO:0008006" key="3">
    <source>
        <dbReference type="Google" id="ProtNLM"/>
    </source>
</evidence>
<keyword evidence="2" id="KW-1185">Reference proteome</keyword>
<dbReference type="KEGG" id="gps:C427_2356"/>
<dbReference type="AlphaFoldDB" id="M4RLH4"/>
<dbReference type="eggNOG" id="COG3385">
    <property type="taxonomic scope" value="Bacteria"/>
</dbReference>
<dbReference type="STRING" id="1129794.C427_2356"/>
<accession>M4RLH4</accession>
<reference evidence="1 2" key="1">
    <citation type="journal article" date="2013" name="Genome Announc.">
        <title>Complete Genome Sequence of Glaciecola psychrophila Strain 170T.</title>
        <authorList>
            <person name="Yin J."/>
            <person name="Chen J."/>
            <person name="Liu G."/>
            <person name="Yu Y."/>
            <person name="Song L."/>
            <person name="Wang X."/>
            <person name="Qu X."/>
        </authorList>
    </citation>
    <scope>NUCLEOTIDE SEQUENCE [LARGE SCALE GENOMIC DNA]</scope>
    <source>
        <strain evidence="1 2">170</strain>
    </source>
</reference>
<dbReference type="PATRIC" id="fig|1129794.4.peg.2336"/>